<dbReference type="KEGG" id="ccac:CcaHIS019_0505070"/>
<dbReference type="PANTHER" id="PTHR43142:SF8">
    <property type="entry name" value="CARBOXYLIC ESTER HYDROLASE"/>
    <property type="match status" value="1"/>
</dbReference>
<feature type="transmembrane region" description="Helical" evidence="4">
    <location>
        <begin position="322"/>
        <end position="345"/>
    </location>
</feature>
<evidence type="ECO:0000256" key="4">
    <source>
        <dbReference type="SAM" id="Phobius"/>
    </source>
</evidence>
<gene>
    <name evidence="6" type="ORF">CcaverHIS019_0505070</name>
</gene>
<proteinExistence type="inferred from homology"/>
<dbReference type="PROSITE" id="PS00122">
    <property type="entry name" value="CARBOXYLESTERASE_B_1"/>
    <property type="match status" value="1"/>
</dbReference>
<sequence length="924" mass="101635">MHDPSRPGRLVFPPLDPNVYPALASPSPPPTLSPTSPTASSPNPPNPRSRSAASLPLLPSSLHDLLPDHTHPCCSNPVFVLTADGSSVYRLDPKPVAEQPPPYASFQERARAATEPASSSWLLQGAGDSAPRSPERIGQRIDSQERQYGTFSNVEEEIPAAACVGSTLRTIFCGDRSVALASSDEDRLAWGTFWEPIADPAYWRTLPHLLILNFPFGLMFWPPLLAGTLAGTALLLTLPLGAVVWWLTLLLARWAATLELRMQAVHGPMPRARVVFYRRREPLSPRSRTRLLSAAECGETEAERDTRFLANSWAMFTDHYSYAALAYFLLIKPLVVLIPTILLIACFPPNIRCSVIAAQRPSHRNPETLVSKVHDEYLTPDRPTTLNAGVHGTLRGVEIVGPDGVKARRFCQVPFAHPPVGERRWRKPEALPSDASWDNVKGEEFGALAPQPEYQVRNDKGDLYPMGVPNAVLDEDSLTVNIWTPAGAPPKGGWPVWLFLHGGWLQIGNPAMTDKNDPANLVSGPMPTVVIVPGYRLGLFGFLAGKEVQAENDDGTAGNFGFWDQRLAIEWAAENAHHFGGNGANITIAGLSAGAYSVQMQLAYELNSDAKPLISRAMMFSNALPAQCKTIEESQAGFDGLAEACGVDAGLSGPEKMAALRKVPMQELVDKVMHLKIHTFRGVTDGAFVHPEMYARVVNGDFARRFGARGMAIIIGETPQEEVMYGATNPPRTLDDVAIQLENYYNPAAARQLVACWPLPAALQGLKPDEPITDKTQVDAVKRMFGDIVAHGQVYVSERALVRSLLQHCPAENVLRFRLAWKAKYFAENAIFSGVVTHADDQWAWWFLSRFGFSSDEDKVTRSWLAPVVPFIAGDYKAAAQAWYGFAPTREDQTRFRELRNGKIAIVDDERWARCIEIADQMSK</sequence>
<keyword evidence="2" id="KW-0378">Hydrolase</keyword>
<evidence type="ECO:0000259" key="5">
    <source>
        <dbReference type="Pfam" id="PF00135"/>
    </source>
</evidence>
<dbReference type="GO" id="GO:0016787">
    <property type="term" value="F:hydrolase activity"/>
    <property type="evidence" value="ECO:0007669"/>
    <property type="project" value="UniProtKB-KW"/>
</dbReference>
<feature type="domain" description="Carboxylesterase type B" evidence="5">
    <location>
        <begin position="392"/>
        <end position="731"/>
    </location>
</feature>
<feature type="region of interest" description="Disordered" evidence="3">
    <location>
        <begin position="116"/>
        <end position="135"/>
    </location>
</feature>
<feature type="region of interest" description="Disordered" evidence="3">
    <location>
        <begin position="1"/>
        <end position="54"/>
    </location>
</feature>
<accession>A0AA48QWU6</accession>
<reference evidence="6" key="1">
    <citation type="journal article" date="2023" name="BMC Genomics">
        <title>Chromosome-level genome assemblies of Cutaneotrichosporon spp. (Trichosporonales, Basidiomycota) reveal imbalanced evolution between nucleotide sequences and chromosome synteny.</title>
        <authorList>
            <person name="Kobayashi Y."/>
            <person name="Kayamori A."/>
            <person name="Aoki K."/>
            <person name="Shiwa Y."/>
            <person name="Matsutani M."/>
            <person name="Fujita N."/>
            <person name="Sugita T."/>
            <person name="Iwasaki W."/>
            <person name="Tanaka N."/>
            <person name="Takashima M."/>
        </authorList>
    </citation>
    <scope>NUCLEOTIDE SEQUENCE</scope>
    <source>
        <strain evidence="6">HIS019</strain>
    </source>
</reference>
<keyword evidence="4" id="KW-0472">Membrane</keyword>
<evidence type="ECO:0000256" key="1">
    <source>
        <dbReference type="ARBA" id="ARBA00005964"/>
    </source>
</evidence>
<evidence type="ECO:0000256" key="3">
    <source>
        <dbReference type="SAM" id="MobiDB-lite"/>
    </source>
</evidence>
<evidence type="ECO:0000256" key="2">
    <source>
        <dbReference type="ARBA" id="ARBA00022801"/>
    </source>
</evidence>
<evidence type="ECO:0000313" key="6">
    <source>
        <dbReference type="EMBL" id="BEI92879.1"/>
    </source>
</evidence>
<feature type="transmembrane region" description="Helical" evidence="4">
    <location>
        <begin position="233"/>
        <end position="252"/>
    </location>
</feature>
<dbReference type="SUPFAM" id="SSF53474">
    <property type="entry name" value="alpha/beta-Hydrolases"/>
    <property type="match status" value="1"/>
</dbReference>
<dbReference type="RefSeq" id="XP_060458144.1">
    <property type="nucleotide sequence ID" value="XM_060601673.1"/>
</dbReference>
<dbReference type="AlphaFoldDB" id="A0AA48QWU6"/>
<dbReference type="GeneID" id="85496749"/>
<dbReference type="Pfam" id="PF00135">
    <property type="entry name" value="COesterase"/>
    <property type="match status" value="1"/>
</dbReference>
<dbReference type="EMBL" id="AP028216">
    <property type="protein sequence ID" value="BEI92879.1"/>
    <property type="molecule type" value="Genomic_DNA"/>
</dbReference>
<protein>
    <recommendedName>
        <fullName evidence="5">Carboxylesterase type B domain-containing protein</fullName>
    </recommendedName>
</protein>
<dbReference type="InterPro" id="IPR002018">
    <property type="entry name" value="CarbesteraseB"/>
</dbReference>
<keyword evidence="4" id="KW-1133">Transmembrane helix</keyword>
<dbReference type="InterPro" id="IPR019826">
    <property type="entry name" value="Carboxylesterase_B_AS"/>
</dbReference>
<keyword evidence="7" id="KW-1185">Reference proteome</keyword>
<evidence type="ECO:0000313" key="7">
    <source>
        <dbReference type="Proteomes" id="UP001233271"/>
    </source>
</evidence>
<keyword evidence="4" id="KW-0812">Transmembrane</keyword>
<dbReference type="PANTHER" id="PTHR43142">
    <property type="entry name" value="CARBOXYLIC ESTER HYDROLASE"/>
    <property type="match status" value="1"/>
</dbReference>
<comment type="similarity">
    <text evidence="1">Belongs to the type-B carboxylesterase/lipase family.</text>
</comment>
<dbReference type="InterPro" id="IPR029058">
    <property type="entry name" value="AB_hydrolase_fold"/>
</dbReference>
<name>A0AA48QWU6_9TREE</name>
<organism evidence="6 7">
    <name type="scientific">Cutaneotrichosporon cavernicola</name>
    <dbReference type="NCBI Taxonomy" id="279322"/>
    <lineage>
        <taxon>Eukaryota</taxon>
        <taxon>Fungi</taxon>
        <taxon>Dikarya</taxon>
        <taxon>Basidiomycota</taxon>
        <taxon>Agaricomycotina</taxon>
        <taxon>Tremellomycetes</taxon>
        <taxon>Trichosporonales</taxon>
        <taxon>Trichosporonaceae</taxon>
        <taxon>Cutaneotrichosporon</taxon>
    </lineage>
</organism>
<dbReference type="Proteomes" id="UP001233271">
    <property type="component" value="Chromosome 5"/>
</dbReference>
<dbReference type="Gene3D" id="3.40.50.1820">
    <property type="entry name" value="alpha/beta hydrolase"/>
    <property type="match status" value="1"/>
</dbReference>